<comment type="caution">
    <text evidence="2">The sequence shown here is derived from an EMBL/GenBank/DDBJ whole genome shotgun (WGS) entry which is preliminary data.</text>
</comment>
<dbReference type="Proteomes" id="UP001465755">
    <property type="component" value="Unassembled WGS sequence"/>
</dbReference>
<dbReference type="AlphaFoldDB" id="A0AAW1NVR0"/>
<proteinExistence type="predicted"/>
<gene>
    <name evidence="2" type="ORF">WJX73_003123</name>
</gene>
<name>A0AAW1NVR0_9CHLO</name>
<accession>A0AAW1NVR0</accession>
<keyword evidence="3" id="KW-1185">Reference proteome</keyword>
<evidence type="ECO:0000313" key="2">
    <source>
        <dbReference type="EMBL" id="KAK9798968.1"/>
    </source>
</evidence>
<organism evidence="2 3">
    <name type="scientific">Symbiochloris irregularis</name>
    <dbReference type="NCBI Taxonomy" id="706552"/>
    <lineage>
        <taxon>Eukaryota</taxon>
        <taxon>Viridiplantae</taxon>
        <taxon>Chlorophyta</taxon>
        <taxon>core chlorophytes</taxon>
        <taxon>Trebouxiophyceae</taxon>
        <taxon>Trebouxiales</taxon>
        <taxon>Trebouxiaceae</taxon>
        <taxon>Symbiochloris</taxon>
    </lineage>
</organism>
<evidence type="ECO:0000313" key="3">
    <source>
        <dbReference type="Proteomes" id="UP001465755"/>
    </source>
</evidence>
<reference evidence="2 3" key="1">
    <citation type="journal article" date="2024" name="Nat. Commun.">
        <title>Phylogenomics reveals the evolutionary origins of lichenization in chlorophyte algae.</title>
        <authorList>
            <person name="Puginier C."/>
            <person name="Libourel C."/>
            <person name="Otte J."/>
            <person name="Skaloud P."/>
            <person name="Haon M."/>
            <person name="Grisel S."/>
            <person name="Petersen M."/>
            <person name="Berrin J.G."/>
            <person name="Delaux P.M."/>
            <person name="Dal Grande F."/>
            <person name="Keller J."/>
        </authorList>
    </citation>
    <scope>NUCLEOTIDE SEQUENCE [LARGE SCALE GENOMIC DNA]</scope>
    <source>
        <strain evidence="2 3">SAG 2036</strain>
    </source>
</reference>
<protein>
    <submittedName>
        <fullName evidence="2">Uncharacterized protein</fullName>
    </submittedName>
</protein>
<dbReference type="EMBL" id="JALJOQ010000093">
    <property type="protein sequence ID" value="KAK9798968.1"/>
    <property type="molecule type" value="Genomic_DNA"/>
</dbReference>
<evidence type="ECO:0000256" key="1">
    <source>
        <dbReference type="SAM" id="MobiDB-lite"/>
    </source>
</evidence>
<sequence>MSDTDADFEKQTPPPPLREADLEKQTPPLPFPEQPAFENLKKADAPQFGATEQWKRGVSATLQYFAQQASVLETVLEKELAAVTAKGTSQAGHVAGVADENCSGAAGVATRVQSSVR</sequence>
<feature type="region of interest" description="Disordered" evidence="1">
    <location>
        <begin position="1"/>
        <end position="35"/>
    </location>
</feature>